<dbReference type="AlphaFoldDB" id="A0AAD9ZMX1"/>
<evidence type="ECO:0000313" key="1">
    <source>
        <dbReference type="EMBL" id="KAK3184991.1"/>
    </source>
</evidence>
<keyword evidence="2" id="KW-1185">Reference proteome</keyword>
<evidence type="ECO:0000313" key="2">
    <source>
        <dbReference type="Proteomes" id="UP001281410"/>
    </source>
</evidence>
<dbReference type="Proteomes" id="UP001281410">
    <property type="component" value="Unassembled WGS sequence"/>
</dbReference>
<accession>A0AAD9ZMX1</accession>
<comment type="caution">
    <text evidence="1">The sequence shown here is derived from an EMBL/GenBank/DDBJ whole genome shotgun (WGS) entry which is preliminary data.</text>
</comment>
<gene>
    <name evidence="1" type="ORF">Dsin_032277</name>
</gene>
<reference evidence="1" key="1">
    <citation type="journal article" date="2023" name="Plant J.">
        <title>Genome sequences and population genomics provide insights into the demographic history, inbreeding, and mutation load of two 'living fossil' tree species of Dipteronia.</title>
        <authorList>
            <person name="Feng Y."/>
            <person name="Comes H.P."/>
            <person name="Chen J."/>
            <person name="Zhu S."/>
            <person name="Lu R."/>
            <person name="Zhang X."/>
            <person name="Li P."/>
            <person name="Qiu J."/>
            <person name="Olsen K.M."/>
            <person name="Qiu Y."/>
        </authorList>
    </citation>
    <scope>NUCLEOTIDE SEQUENCE</scope>
    <source>
        <strain evidence="1">NBL</strain>
    </source>
</reference>
<proteinExistence type="predicted"/>
<sequence>MVSKKRKFMLLIGIRCAKARDVGLGIGRMGDKNKSLLAKWVWRFGTENNSLWRRVICARYGVSLSDLTWEWKGFSLASLFVKAVASLFVKEFASNRVLKEGLKVILCDGSRGKFWEITVGDSLQLKDVCPKIYALAIQN</sequence>
<protein>
    <submittedName>
        <fullName evidence="1">Uncharacterized protein</fullName>
    </submittedName>
</protein>
<name>A0AAD9ZMX1_9ROSI</name>
<organism evidence="1 2">
    <name type="scientific">Dipteronia sinensis</name>
    <dbReference type="NCBI Taxonomy" id="43782"/>
    <lineage>
        <taxon>Eukaryota</taxon>
        <taxon>Viridiplantae</taxon>
        <taxon>Streptophyta</taxon>
        <taxon>Embryophyta</taxon>
        <taxon>Tracheophyta</taxon>
        <taxon>Spermatophyta</taxon>
        <taxon>Magnoliopsida</taxon>
        <taxon>eudicotyledons</taxon>
        <taxon>Gunneridae</taxon>
        <taxon>Pentapetalae</taxon>
        <taxon>rosids</taxon>
        <taxon>malvids</taxon>
        <taxon>Sapindales</taxon>
        <taxon>Sapindaceae</taxon>
        <taxon>Hippocastanoideae</taxon>
        <taxon>Acereae</taxon>
        <taxon>Dipteronia</taxon>
    </lineage>
</organism>
<dbReference type="EMBL" id="JANJYJ010000010">
    <property type="protein sequence ID" value="KAK3184991.1"/>
    <property type="molecule type" value="Genomic_DNA"/>
</dbReference>